<name>A0ABU0AMB2_9BACI</name>
<evidence type="ECO:0000256" key="1">
    <source>
        <dbReference type="ARBA" id="ARBA00023239"/>
    </source>
</evidence>
<evidence type="ECO:0000313" key="4">
    <source>
        <dbReference type="Proteomes" id="UP001238088"/>
    </source>
</evidence>
<evidence type="ECO:0000259" key="2">
    <source>
        <dbReference type="Pfam" id="PF00206"/>
    </source>
</evidence>
<dbReference type="Gene3D" id="1.20.200.10">
    <property type="entry name" value="Fumarase/aspartase (Central domain)"/>
    <property type="match status" value="1"/>
</dbReference>
<dbReference type="Pfam" id="PF00206">
    <property type="entry name" value="Lyase_1"/>
    <property type="match status" value="1"/>
</dbReference>
<evidence type="ECO:0000313" key="3">
    <source>
        <dbReference type="EMBL" id="MDQ0272372.1"/>
    </source>
</evidence>
<gene>
    <name evidence="3" type="ORF">J2S17_004264</name>
</gene>
<dbReference type="GO" id="GO:0016829">
    <property type="term" value="F:lyase activity"/>
    <property type="evidence" value="ECO:0007669"/>
    <property type="project" value="UniProtKB-KW"/>
</dbReference>
<reference evidence="3 4" key="1">
    <citation type="submission" date="2023-07" db="EMBL/GenBank/DDBJ databases">
        <title>Genomic Encyclopedia of Type Strains, Phase IV (KMG-IV): sequencing the most valuable type-strain genomes for metagenomic binning, comparative biology and taxonomic classification.</title>
        <authorList>
            <person name="Goeker M."/>
        </authorList>
    </citation>
    <scope>NUCLEOTIDE SEQUENCE [LARGE SCALE GENOMIC DNA]</scope>
    <source>
        <strain evidence="3 4">DSM 23494</strain>
    </source>
</reference>
<dbReference type="EMBL" id="JAUSUB010000022">
    <property type="protein sequence ID" value="MDQ0272372.1"/>
    <property type="molecule type" value="Genomic_DNA"/>
</dbReference>
<dbReference type="Proteomes" id="UP001238088">
    <property type="component" value="Unassembled WGS sequence"/>
</dbReference>
<dbReference type="InterPro" id="IPR008948">
    <property type="entry name" value="L-Aspartase-like"/>
</dbReference>
<feature type="domain" description="Fumarate lyase N-terminal" evidence="2">
    <location>
        <begin position="16"/>
        <end position="55"/>
    </location>
</feature>
<dbReference type="RefSeq" id="WP_307477682.1">
    <property type="nucleotide sequence ID" value="NZ_JAUSUB010000022.1"/>
</dbReference>
<sequence>MMEILGLNVPDTVYVMFAGTIGKIANEIANLQRTEIAQIEEDFVEGKVGSSTMPQNETR</sequence>
<protein>
    <submittedName>
        <fullName evidence="3">Adenylosuccinate lyase</fullName>
    </submittedName>
</protein>
<dbReference type="SUPFAM" id="SSF48557">
    <property type="entry name" value="L-aspartase-like"/>
    <property type="match status" value="1"/>
</dbReference>
<comment type="caution">
    <text evidence="3">The sequence shown here is derived from an EMBL/GenBank/DDBJ whole genome shotgun (WGS) entry which is preliminary data.</text>
</comment>
<organism evidence="3 4">
    <name type="scientific">Cytobacillus purgationiresistens</name>
    <dbReference type="NCBI Taxonomy" id="863449"/>
    <lineage>
        <taxon>Bacteria</taxon>
        <taxon>Bacillati</taxon>
        <taxon>Bacillota</taxon>
        <taxon>Bacilli</taxon>
        <taxon>Bacillales</taxon>
        <taxon>Bacillaceae</taxon>
        <taxon>Cytobacillus</taxon>
    </lineage>
</organism>
<keyword evidence="4" id="KW-1185">Reference proteome</keyword>
<keyword evidence="1 3" id="KW-0456">Lyase</keyword>
<dbReference type="InterPro" id="IPR022761">
    <property type="entry name" value="Fumarate_lyase_N"/>
</dbReference>
<accession>A0ABU0AMB2</accession>
<proteinExistence type="predicted"/>